<dbReference type="SUPFAM" id="SSF56655">
    <property type="entry name" value="Carbohydrate phosphatase"/>
    <property type="match status" value="1"/>
</dbReference>
<dbReference type="EC" id="3.1.3.11" evidence="9"/>
<gene>
    <name evidence="9" type="primary">fbp</name>
    <name evidence="12" type="ORF">AA977_06945</name>
</gene>
<comment type="subunit">
    <text evidence="9">Homotetramer.</text>
</comment>
<keyword evidence="3 9" id="KW-0963">Cytoplasm</keyword>
<dbReference type="GO" id="GO:0000287">
    <property type="term" value="F:magnesium ion binding"/>
    <property type="evidence" value="ECO:0007669"/>
    <property type="project" value="UniProtKB-UniRule"/>
</dbReference>
<proteinExistence type="inferred from homology"/>
<dbReference type="InterPro" id="IPR028343">
    <property type="entry name" value="FBPtase"/>
</dbReference>
<comment type="catalytic activity">
    <reaction evidence="1 9">
        <text>beta-D-fructose 1,6-bisphosphate + H2O = beta-D-fructose 6-phosphate + phosphate</text>
        <dbReference type="Rhea" id="RHEA:11064"/>
        <dbReference type="ChEBI" id="CHEBI:15377"/>
        <dbReference type="ChEBI" id="CHEBI:32966"/>
        <dbReference type="ChEBI" id="CHEBI:43474"/>
        <dbReference type="ChEBI" id="CHEBI:57634"/>
        <dbReference type="EC" id="3.1.3.11"/>
    </reaction>
</comment>
<dbReference type="Pfam" id="PF00316">
    <property type="entry name" value="FBPase"/>
    <property type="match status" value="1"/>
</dbReference>
<dbReference type="InterPro" id="IPR023079">
    <property type="entry name" value="SBPase"/>
</dbReference>
<evidence type="ECO:0000256" key="8">
    <source>
        <dbReference type="ARBA" id="ARBA00024331"/>
    </source>
</evidence>
<evidence type="ECO:0000313" key="12">
    <source>
        <dbReference type="EMBL" id="ANH48856.1"/>
    </source>
</evidence>
<evidence type="ECO:0000256" key="7">
    <source>
        <dbReference type="ARBA" id="ARBA00023277"/>
    </source>
</evidence>
<dbReference type="InterPro" id="IPR000146">
    <property type="entry name" value="FBPase_class-1"/>
</dbReference>
<dbReference type="GO" id="GO:0005829">
    <property type="term" value="C:cytosol"/>
    <property type="evidence" value="ECO:0007669"/>
    <property type="project" value="TreeGrafter"/>
</dbReference>
<feature type="binding site" evidence="9">
    <location>
        <begin position="99"/>
        <end position="102"/>
    </location>
    <ligand>
        <name>substrate</name>
    </ligand>
</feature>
<feature type="binding site" evidence="9">
    <location>
        <position position="96"/>
    </location>
    <ligand>
        <name>Mg(2+)</name>
        <dbReference type="ChEBI" id="CHEBI:18420"/>
        <label>1</label>
    </ligand>
</feature>
<feature type="binding site" evidence="9">
    <location>
        <position position="226"/>
    </location>
    <ligand>
        <name>substrate</name>
    </ligand>
</feature>
<protein>
    <recommendedName>
        <fullName evidence="9">Fructose-1,6-bisphosphatase class 1</fullName>
        <shortName evidence="9">FBPase class 1</shortName>
        <ecNumber evidence="9">3.1.3.11</ecNumber>
    </recommendedName>
    <alternativeName>
        <fullName evidence="9">D-fructose-1,6-bisphosphate 1-phosphohydrolase class 1</fullName>
    </alternativeName>
</protein>
<dbReference type="AlphaFoldDB" id="A0A1A9HEP9"/>
<comment type="caution">
    <text evidence="9">Lacks conserved residue(s) required for the propagation of feature annotation.</text>
</comment>
<keyword evidence="7 9" id="KW-0119">Carbohydrate metabolism</keyword>
<dbReference type="GO" id="GO:0006002">
    <property type="term" value="P:fructose 6-phosphate metabolic process"/>
    <property type="evidence" value="ECO:0007669"/>
    <property type="project" value="TreeGrafter"/>
</dbReference>
<feature type="binding site" evidence="9">
    <location>
        <position position="78"/>
    </location>
    <ligand>
        <name>Mg(2+)</name>
        <dbReference type="ChEBI" id="CHEBI:18420"/>
        <label>1</label>
    </ligand>
</feature>
<accession>A0A1A9HEP9</accession>
<feature type="domain" description="Fructose-1-6-bisphosphatase class 1 C-terminal" evidence="11">
    <location>
        <begin position="166"/>
        <end position="287"/>
    </location>
</feature>
<dbReference type="InterPro" id="IPR044015">
    <property type="entry name" value="FBPase_C_dom"/>
</dbReference>
<comment type="cofactor">
    <cofactor evidence="9">
        <name>Mg(2+)</name>
        <dbReference type="ChEBI" id="CHEBI:18420"/>
    </cofactor>
    <text evidence="9">Binds 2 magnesium ions per subunit.</text>
</comment>
<dbReference type="PATRIC" id="fig|210.2441.peg.1430"/>
<sequence length="293" mass="33196">MDYKHFKGAHANIVIEVISLLEKGVKKAQEILEKPDAGSYTKLENSSGDTPIKADLALDKFLEENFLSLENVKSVFSEEKEKPVTKENGSYLIAYDPLDGSSVMEANFLVGTIIGIYEKDYKAHNLVASLYVVFGHKIELVVALDKVYRYAFYQNKFHFIETIALENKGKIIASGGNQKDFSLDLKKALEGFFAENYRLRYSGSMVADVHHVLIKKGGVFSYPQKKLRKLFEVFPLALIIEKAKGEAFYFDKGVKKRLLDQGVESYHEKSECYLASQHEAHILEKYLKGEDAK</sequence>
<dbReference type="PRINTS" id="PR01958">
    <property type="entry name" value="S17BPHPHTASE"/>
</dbReference>
<dbReference type="GO" id="GO:0006094">
    <property type="term" value="P:gluconeogenesis"/>
    <property type="evidence" value="ECO:0007669"/>
    <property type="project" value="UniProtKB-UniRule"/>
</dbReference>
<feature type="binding site" evidence="9">
    <location>
        <position position="96"/>
    </location>
    <ligand>
        <name>Mg(2+)</name>
        <dbReference type="ChEBI" id="CHEBI:18420"/>
        <label>2</label>
    </ligand>
</feature>
<keyword evidence="6 9" id="KW-0460">Magnesium</keyword>
<comment type="subcellular location">
    <subcellularLocation>
        <location evidence="9">Cytoplasm</location>
    </subcellularLocation>
</comment>
<reference evidence="12 13" key="1">
    <citation type="submission" date="2014-04" db="EMBL/GenBank/DDBJ databases">
        <title>Detecting global and local adaptation in a worldwide sample of Helicobacter pylori genomes.</title>
        <authorList>
            <person name="Montano V."/>
            <person name="Didelot X."/>
            <person name="Foll M."/>
            <person name="Linz B."/>
            <person name="Reinhardt R."/>
            <person name="Suerbaum S."/>
            <person name="Moodley Y."/>
            <person name="Jensen J.D."/>
        </authorList>
    </citation>
    <scope>NUCLEOTIDE SEQUENCE [LARGE SCALE GENOMIC DNA]</scope>
    <source>
        <strain evidence="12 13">K26A1</strain>
    </source>
</reference>
<dbReference type="Gene3D" id="3.40.190.80">
    <property type="match status" value="1"/>
</dbReference>
<name>A0A1A9HEP9_HELPX</name>
<comment type="pathway">
    <text evidence="8">Carbohydrate biosynthesis.</text>
</comment>
<evidence type="ECO:0000256" key="5">
    <source>
        <dbReference type="ARBA" id="ARBA00022801"/>
    </source>
</evidence>
<evidence type="ECO:0000256" key="4">
    <source>
        <dbReference type="ARBA" id="ARBA00022723"/>
    </source>
</evidence>
<dbReference type="NCBIfam" id="NF006781">
    <property type="entry name" value="PRK09293.2-1"/>
    <property type="match status" value="1"/>
</dbReference>
<dbReference type="Gene3D" id="3.30.540.10">
    <property type="entry name" value="Fructose-1,6-Bisphosphatase, subunit A, domain 1"/>
    <property type="match status" value="1"/>
</dbReference>
<comment type="similarity">
    <text evidence="2 9">Belongs to the FBPase class 1 family.</text>
</comment>
<feature type="binding site" evidence="9">
    <location>
        <position position="98"/>
    </location>
    <ligand>
        <name>Mg(2+)</name>
        <dbReference type="ChEBI" id="CHEBI:18420"/>
        <label>1</label>
    </ligand>
</feature>
<evidence type="ECO:0000259" key="11">
    <source>
        <dbReference type="Pfam" id="PF18913"/>
    </source>
</evidence>
<dbReference type="HAMAP" id="MF_01855">
    <property type="entry name" value="FBPase_class1"/>
    <property type="match status" value="1"/>
</dbReference>
<dbReference type="GO" id="GO:0030388">
    <property type="term" value="P:fructose 1,6-bisphosphate metabolic process"/>
    <property type="evidence" value="ECO:0007669"/>
    <property type="project" value="TreeGrafter"/>
</dbReference>
<dbReference type="Pfam" id="PF18913">
    <property type="entry name" value="FBPase_C"/>
    <property type="match status" value="1"/>
</dbReference>
<evidence type="ECO:0000256" key="1">
    <source>
        <dbReference type="ARBA" id="ARBA00001273"/>
    </source>
</evidence>
<dbReference type="PIRSF" id="PIRSF000904">
    <property type="entry name" value="FBPtase_SBPase"/>
    <property type="match status" value="1"/>
</dbReference>
<evidence type="ECO:0000256" key="3">
    <source>
        <dbReference type="ARBA" id="ARBA00022490"/>
    </source>
</evidence>
<feature type="binding site" evidence="9">
    <location>
        <position position="99"/>
    </location>
    <ligand>
        <name>Mg(2+)</name>
        <dbReference type="ChEBI" id="CHEBI:18420"/>
        <label>2</label>
    </ligand>
</feature>
<feature type="binding site" evidence="9">
    <location>
        <position position="201"/>
    </location>
    <ligand>
        <name>substrate</name>
    </ligand>
</feature>
<feature type="binding site" evidence="9">
    <location>
        <position position="232"/>
    </location>
    <ligand>
        <name>Mg(2+)</name>
        <dbReference type="ChEBI" id="CHEBI:18420"/>
        <label>2</label>
    </ligand>
</feature>
<dbReference type="EMBL" id="CP011486">
    <property type="protein sequence ID" value="ANH48856.1"/>
    <property type="molecule type" value="Genomic_DNA"/>
</dbReference>
<dbReference type="Proteomes" id="UP000078062">
    <property type="component" value="Chromosome"/>
</dbReference>
<evidence type="ECO:0000259" key="10">
    <source>
        <dbReference type="Pfam" id="PF00316"/>
    </source>
</evidence>
<feature type="domain" description="Fructose-1-6-bisphosphatase class I N-terminal" evidence="10">
    <location>
        <begin position="40"/>
        <end position="146"/>
    </location>
</feature>
<keyword evidence="5 9" id="KW-0378">Hydrolase</keyword>
<evidence type="ECO:0000256" key="2">
    <source>
        <dbReference type="ARBA" id="ARBA00010941"/>
    </source>
</evidence>
<dbReference type="PANTHER" id="PTHR11556:SF35">
    <property type="entry name" value="SEDOHEPTULOSE-1,7-BISPHOSPHATASE, CHLOROPLASTIC"/>
    <property type="match status" value="1"/>
</dbReference>
<dbReference type="InterPro" id="IPR033391">
    <property type="entry name" value="FBPase_N"/>
</dbReference>
<dbReference type="GO" id="GO:0005986">
    <property type="term" value="P:sucrose biosynthetic process"/>
    <property type="evidence" value="ECO:0007669"/>
    <property type="project" value="TreeGrafter"/>
</dbReference>
<dbReference type="PIRSF" id="PIRSF500210">
    <property type="entry name" value="FBPtase"/>
    <property type="match status" value="1"/>
</dbReference>
<evidence type="ECO:0000313" key="13">
    <source>
        <dbReference type="Proteomes" id="UP000078062"/>
    </source>
</evidence>
<dbReference type="GO" id="GO:0006000">
    <property type="term" value="P:fructose metabolic process"/>
    <property type="evidence" value="ECO:0007669"/>
    <property type="project" value="TreeGrafter"/>
</dbReference>
<dbReference type="PANTHER" id="PTHR11556">
    <property type="entry name" value="FRUCTOSE-1,6-BISPHOSPHATASE-RELATED"/>
    <property type="match status" value="1"/>
</dbReference>
<evidence type="ECO:0000256" key="6">
    <source>
        <dbReference type="ARBA" id="ARBA00022842"/>
    </source>
</evidence>
<evidence type="ECO:0000256" key="9">
    <source>
        <dbReference type="HAMAP-Rule" id="MF_01855"/>
    </source>
</evidence>
<dbReference type="GO" id="GO:0042132">
    <property type="term" value="F:fructose 1,6-bisphosphate 1-phosphatase activity"/>
    <property type="evidence" value="ECO:0007669"/>
    <property type="project" value="UniProtKB-UniRule"/>
</dbReference>
<keyword evidence="4 9" id="KW-0479">Metal-binding</keyword>
<organism evidence="12 13">
    <name type="scientific">Helicobacter pylori</name>
    <name type="common">Campylobacter pylori</name>
    <dbReference type="NCBI Taxonomy" id="210"/>
    <lineage>
        <taxon>Bacteria</taxon>
        <taxon>Pseudomonadati</taxon>
        <taxon>Campylobacterota</taxon>
        <taxon>Epsilonproteobacteria</taxon>
        <taxon>Campylobacterales</taxon>
        <taxon>Helicobacteraceae</taxon>
        <taxon>Helicobacter</taxon>
    </lineage>
</organism>
<dbReference type="RefSeq" id="WP_064435073.1">
    <property type="nucleotide sequence ID" value="NZ_CP011486.1"/>
</dbReference>